<keyword evidence="1" id="KW-1133">Transmembrane helix</keyword>
<evidence type="ECO:0008006" key="4">
    <source>
        <dbReference type="Google" id="ProtNLM"/>
    </source>
</evidence>
<evidence type="ECO:0000256" key="1">
    <source>
        <dbReference type="SAM" id="Phobius"/>
    </source>
</evidence>
<keyword evidence="3" id="KW-1185">Reference proteome</keyword>
<feature type="transmembrane region" description="Helical" evidence="1">
    <location>
        <begin position="104"/>
        <end position="124"/>
    </location>
</feature>
<dbReference type="GO" id="GO:0045277">
    <property type="term" value="C:respiratory chain complex IV"/>
    <property type="evidence" value="ECO:0007669"/>
    <property type="project" value="InterPro"/>
</dbReference>
<keyword evidence="1" id="KW-0812">Transmembrane</keyword>
<dbReference type="InterPro" id="IPR036636">
    <property type="entry name" value="COX7C/Cox8_sf"/>
</dbReference>
<name>A0AAD4N7I2_9BILA</name>
<evidence type="ECO:0000313" key="2">
    <source>
        <dbReference type="EMBL" id="KAI1717960.1"/>
    </source>
</evidence>
<proteinExistence type="predicted"/>
<dbReference type="GO" id="GO:0005739">
    <property type="term" value="C:mitochondrion"/>
    <property type="evidence" value="ECO:0007669"/>
    <property type="project" value="GOC"/>
</dbReference>
<dbReference type="AlphaFoldDB" id="A0AAD4N7I2"/>
<dbReference type="SUPFAM" id="SSF81427">
    <property type="entry name" value="Mitochondrial cytochrome c oxidase subunit VIIc (aka VIIIa)"/>
    <property type="match status" value="1"/>
</dbReference>
<gene>
    <name evidence="2" type="ORF">DdX_06369</name>
</gene>
<protein>
    <recommendedName>
        <fullName evidence="4">Cytochrome c oxidase polypeptide VIIc</fullName>
    </recommendedName>
</protein>
<dbReference type="GO" id="GO:0006123">
    <property type="term" value="P:mitochondrial electron transport, cytochrome c to oxygen"/>
    <property type="evidence" value="ECO:0007669"/>
    <property type="project" value="InterPro"/>
</dbReference>
<accession>A0AAD4N7I2</accession>
<evidence type="ECO:0000313" key="3">
    <source>
        <dbReference type="Proteomes" id="UP001201812"/>
    </source>
</evidence>
<sequence>MKLAEMKVCVASKAVESSGQFSPFKTMSIVRFKLSPAILHLSVRASHEGPPAKREYINPPEKWKYNAPVDAEIKRNWHIQTPDSPRHDGWALSRFPWGAKNPNVFFVCLLLFSMSGLAMPFFMVNVQLKRTNQ</sequence>
<comment type="caution">
    <text evidence="2">The sequence shown here is derived from an EMBL/GenBank/DDBJ whole genome shotgun (WGS) entry which is preliminary data.</text>
</comment>
<dbReference type="Proteomes" id="UP001201812">
    <property type="component" value="Unassembled WGS sequence"/>
</dbReference>
<keyword evidence="1" id="KW-0472">Membrane</keyword>
<dbReference type="EMBL" id="JAKKPZ010000008">
    <property type="protein sequence ID" value="KAI1717960.1"/>
    <property type="molecule type" value="Genomic_DNA"/>
</dbReference>
<reference evidence="2" key="1">
    <citation type="submission" date="2022-01" db="EMBL/GenBank/DDBJ databases">
        <title>Genome Sequence Resource for Two Populations of Ditylenchus destructor, the Migratory Endoparasitic Phytonematode.</title>
        <authorList>
            <person name="Zhang H."/>
            <person name="Lin R."/>
            <person name="Xie B."/>
        </authorList>
    </citation>
    <scope>NUCLEOTIDE SEQUENCE</scope>
    <source>
        <strain evidence="2">BazhouSP</strain>
    </source>
</reference>
<organism evidence="2 3">
    <name type="scientific">Ditylenchus destructor</name>
    <dbReference type="NCBI Taxonomy" id="166010"/>
    <lineage>
        <taxon>Eukaryota</taxon>
        <taxon>Metazoa</taxon>
        <taxon>Ecdysozoa</taxon>
        <taxon>Nematoda</taxon>
        <taxon>Chromadorea</taxon>
        <taxon>Rhabditida</taxon>
        <taxon>Tylenchina</taxon>
        <taxon>Tylenchomorpha</taxon>
        <taxon>Sphaerularioidea</taxon>
        <taxon>Anguinidae</taxon>
        <taxon>Anguininae</taxon>
        <taxon>Ditylenchus</taxon>
    </lineage>
</organism>